<comment type="caution">
    <text evidence="1">The sequence shown here is derived from an EMBL/GenBank/DDBJ whole genome shotgun (WGS) entry which is preliminary data.</text>
</comment>
<organism evidence="1 2">
    <name type="scientific">Aeromonas veronii</name>
    <dbReference type="NCBI Taxonomy" id="654"/>
    <lineage>
        <taxon>Bacteria</taxon>
        <taxon>Pseudomonadati</taxon>
        <taxon>Pseudomonadota</taxon>
        <taxon>Gammaproteobacteria</taxon>
        <taxon>Aeromonadales</taxon>
        <taxon>Aeromonadaceae</taxon>
        <taxon>Aeromonas</taxon>
    </lineage>
</organism>
<proteinExistence type="predicted"/>
<name>A0A2T4MZ90_AERVE</name>
<sequence length="99" mass="11447">MTDKNELESALVALIEDLDRGDHGYLSDKMALSMKNDYIIKTDTDHLFENKTPEALQNRPAFPGYARYVGDQERARQRDMASAFLLHLREGYRLVFKPL</sequence>
<dbReference type="EMBL" id="PZKL01000038">
    <property type="protein sequence ID" value="PTH79910.1"/>
    <property type="molecule type" value="Genomic_DNA"/>
</dbReference>
<evidence type="ECO:0000313" key="2">
    <source>
        <dbReference type="Proteomes" id="UP000241986"/>
    </source>
</evidence>
<evidence type="ECO:0000313" key="1">
    <source>
        <dbReference type="EMBL" id="PTH79910.1"/>
    </source>
</evidence>
<dbReference type="AlphaFoldDB" id="A0A2T4MZ90"/>
<reference evidence="1 2" key="1">
    <citation type="submission" date="2018-03" db="EMBL/GenBank/DDBJ databases">
        <title>Aeromonas veronii whole genome sequencing and analysis.</title>
        <authorList>
            <person name="Xie H."/>
            <person name="Liu T."/>
            <person name="Wang K."/>
        </authorList>
    </citation>
    <scope>NUCLEOTIDE SEQUENCE [LARGE SCALE GENOMIC DNA]</scope>
    <source>
        <strain evidence="1 2">XH.VA.1</strain>
    </source>
</reference>
<protein>
    <submittedName>
        <fullName evidence="1">Uncharacterized protein</fullName>
    </submittedName>
</protein>
<gene>
    <name evidence="1" type="ORF">DAA48_16740</name>
</gene>
<dbReference type="Proteomes" id="UP000241986">
    <property type="component" value="Unassembled WGS sequence"/>
</dbReference>
<accession>A0A2T4MZ90</accession>